<name>A0A1J3G313_NOCCA</name>
<accession>A0A1J3G313</accession>
<dbReference type="GO" id="GO:0008083">
    <property type="term" value="F:growth factor activity"/>
    <property type="evidence" value="ECO:0007669"/>
    <property type="project" value="UniProtKB-UniRule"/>
</dbReference>
<dbReference type="PANTHER" id="PTHR33285:SF22">
    <property type="entry name" value="PHYTOSULFOKINES 6-RELATED"/>
    <property type="match status" value="1"/>
</dbReference>
<keyword evidence="10" id="KW-1133">Transmembrane helix</keyword>
<evidence type="ECO:0000256" key="3">
    <source>
        <dbReference type="ARBA" id="ARBA00022473"/>
    </source>
</evidence>
<evidence type="ECO:0000256" key="9">
    <source>
        <dbReference type="RuleBase" id="RU368031"/>
    </source>
</evidence>
<reference evidence="11" key="1">
    <citation type="submission" date="2016-07" db="EMBL/GenBank/DDBJ databases">
        <title>De novo transcriptome assembly of four accessions of the metal hyperaccumulator plant Noccaea caerulescens.</title>
        <authorList>
            <person name="Blande D."/>
            <person name="Halimaa P."/>
            <person name="Tervahauta A.I."/>
            <person name="Aarts M.G."/>
            <person name="Karenlampi S.O."/>
        </authorList>
    </citation>
    <scope>NUCLEOTIDE SEQUENCE</scope>
</reference>
<evidence type="ECO:0000256" key="7">
    <source>
        <dbReference type="ARBA" id="ARBA00022782"/>
    </source>
</evidence>
<dbReference type="InterPro" id="IPR009438">
    <property type="entry name" value="Phytosulfokine"/>
</dbReference>
<feature type="transmembrane region" description="Helical" evidence="10">
    <location>
        <begin position="6"/>
        <end position="28"/>
    </location>
</feature>
<evidence type="ECO:0000256" key="1">
    <source>
        <dbReference type="ARBA" id="ARBA00004613"/>
    </source>
</evidence>
<keyword evidence="6 9" id="KW-0732">Signal</keyword>
<keyword evidence="4 9" id="KW-0964">Secreted</keyword>
<dbReference type="AlphaFoldDB" id="A0A1J3G313"/>
<dbReference type="EMBL" id="GEVK01002197">
    <property type="protein sequence ID" value="JAU50635.1"/>
    <property type="molecule type" value="Transcribed_RNA"/>
</dbReference>
<sequence length="116" mass="13032">MPITDFTPLSLYIISLPASLTLCICLLAKDMRKTFCLRVAVLFFIFLISSPSSSAIRKGKEDPELNPLVAAIPVEDDSVDILMGMDSCGEGDEECLRRRTMTEAHLDYIYTQHHKH</sequence>
<dbReference type="GO" id="GO:0008283">
    <property type="term" value="P:cell population proliferation"/>
    <property type="evidence" value="ECO:0007669"/>
    <property type="project" value="UniProtKB-UniRule"/>
</dbReference>
<evidence type="ECO:0000256" key="2">
    <source>
        <dbReference type="ARBA" id="ARBA00010781"/>
    </source>
</evidence>
<feature type="transmembrane region" description="Helical" evidence="10">
    <location>
        <begin position="35"/>
        <end position="56"/>
    </location>
</feature>
<keyword evidence="5 9" id="KW-0765">Sulfation</keyword>
<keyword evidence="3 9" id="KW-0217">Developmental protein</keyword>
<evidence type="ECO:0000256" key="5">
    <source>
        <dbReference type="ARBA" id="ARBA00022641"/>
    </source>
</evidence>
<organism evidence="11">
    <name type="scientific">Noccaea caerulescens</name>
    <name type="common">Alpine penny-cress</name>
    <name type="synonym">Thlaspi caerulescens</name>
    <dbReference type="NCBI Taxonomy" id="107243"/>
    <lineage>
        <taxon>Eukaryota</taxon>
        <taxon>Viridiplantae</taxon>
        <taxon>Streptophyta</taxon>
        <taxon>Embryophyta</taxon>
        <taxon>Tracheophyta</taxon>
        <taxon>Spermatophyta</taxon>
        <taxon>Magnoliopsida</taxon>
        <taxon>eudicotyledons</taxon>
        <taxon>Gunneridae</taxon>
        <taxon>Pentapetalae</taxon>
        <taxon>rosids</taxon>
        <taxon>malvids</taxon>
        <taxon>Brassicales</taxon>
        <taxon>Brassicaceae</taxon>
        <taxon>Coluteocarpeae</taxon>
        <taxon>Noccaea</taxon>
    </lineage>
</organism>
<evidence type="ECO:0000256" key="8">
    <source>
        <dbReference type="ARBA" id="ARBA00023030"/>
    </source>
</evidence>
<keyword evidence="8 9" id="KW-0339">Growth factor</keyword>
<keyword evidence="10" id="KW-0812">Transmembrane</keyword>
<comment type="subcellular location">
    <subcellularLocation>
        <location evidence="1 9">Secreted</location>
    </subcellularLocation>
</comment>
<evidence type="ECO:0000256" key="6">
    <source>
        <dbReference type="ARBA" id="ARBA00022729"/>
    </source>
</evidence>
<comment type="similarity">
    <text evidence="2 9">Belongs to the phytosulfokine family.</text>
</comment>
<proteinExistence type="inferred from homology"/>
<comment type="function">
    <text evidence="9">Promotes plant cell differentiation, organogenesis and somatic embryogenesis as well as cell proliferation.</text>
</comment>
<comment type="PTM">
    <text evidence="9">Sulfation is important for activity and for the binding to a putative membrane receptor.</text>
</comment>
<keyword evidence="10" id="KW-0472">Membrane</keyword>
<protein>
    <recommendedName>
        <fullName evidence="9">Phytosulfokine</fullName>
    </recommendedName>
    <component>
        <recommendedName>
            <fullName evidence="9">Phytosulfokine-alpha</fullName>
            <shortName evidence="9">PSK-alpha</shortName>
            <shortName evidence="9">Phytosulfokine-a</shortName>
        </recommendedName>
    </component>
    <component>
        <recommendedName>
            <fullName evidence="9">Phytosulfokine-beta</fullName>
            <shortName evidence="9">PSK-beta</shortName>
            <shortName evidence="9">Phytosulfokine-b</shortName>
        </recommendedName>
    </component>
</protein>
<evidence type="ECO:0000256" key="10">
    <source>
        <dbReference type="SAM" id="Phobius"/>
    </source>
</evidence>
<keyword evidence="7 9" id="KW-0221">Differentiation</keyword>
<gene>
    <name evidence="11" type="ORF">LC_TR10126_c1_g1_i1_g.35586</name>
    <name evidence="12" type="ORF">MP_TR10437_c0_g1_i1_g.31944</name>
</gene>
<dbReference type="EMBL" id="GEVM01012600">
    <property type="protein sequence ID" value="JAU93338.1"/>
    <property type="molecule type" value="Transcribed_RNA"/>
</dbReference>
<dbReference type="Pfam" id="PF06404">
    <property type="entry name" value="PSK"/>
    <property type="match status" value="1"/>
</dbReference>
<evidence type="ECO:0000313" key="11">
    <source>
        <dbReference type="EMBL" id="JAU50635.1"/>
    </source>
</evidence>
<evidence type="ECO:0000256" key="4">
    <source>
        <dbReference type="ARBA" id="ARBA00022525"/>
    </source>
</evidence>
<dbReference type="GO" id="GO:0030154">
    <property type="term" value="P:cell differentiation"/>
    <property type="evidence" value="ECO:0007669"/>
    <property type="project" value="UniProtKB-UniRule"/>
</dbReference>
<dbReference type="GO" id="GO:0005576">
    <property type="term" value="C:extracellular region"/>
    <property type="evidence" value="ECO:0007669"/>
    <property type="project" value="UniProtKB-SubCell"/>
</dbReference>
<evidence type="ECO:0000313" key="12">
    <source>
        <dbReference type="EMBL" id="JAU93338.1"/>
    </source>
</evidence>
<comment type="PTM">
    <text evidence="9">PSK-alpha is produced by endopeptidase digestion. PSK-beta is produced from PSK-alpha by exopeptidase digestion.</text>
</comment>
<dbReference type="PANTHER" id="PTHR33285">
    <property type="entry name" value="PHYTOSULFOKINES 3"/>
    <property type="match status" value="1"/>
</dbReference>